<comment type="similarity">
    <text evidence="2 7">Belongs to the DedA family.</text>
</comment>
<dbReference type="InterPro" id="IPR032816">
    <property type="entry name" value="VTT_dom"/>
</dbReference>
<feature type="domain" description="VTT" evidence="8">
    <location>
        <begin position="46"/>
        <end position="167"/>
    </location>
</feature>
<feature type="transmembrane region" description="Helical" evidence="7">
    <location>
        <begin position="120"/>
        <end position="142"/>
    </location>
</feature>
<keyword evidence="4 7" id="KW-0812">Transmembrane</keyword>
<dbReference type="EMBL" id="UFQR01000002">
    <property type="protein sequence ID" value="SSW94895.1"/>
    <property type="molecule type" value="Genomic_DNA"/>
</dbReference>
<evidence type="ECO:0000259" key="8">
    <source>
        <dbReference type="Pfam" id="PF09335"/>
    </source>
</evidence>
<name>A0A3B0LWA4_9GAMM</name>
<evidence type="ECO:0000313" key="9">
    <source>
        <dbReference type="EMBL" id="SSW94895.1"/>
    </source>
</evidence>
<feature type="transmembrane region" description="Helical" evidence="7">
    <location>
        <begin position="64"/>
        <end position="85"/>
    </location>
</feature>
<dbReference type="Pfam" id="PF09335">
    <property type="entry name" value="VTT_dom"/>
    <property type="match status" value="1"/>
</dbReference>
<dbReference type="PANTHER" id="PTHR30353:SF15">
    <property type="entry name" value="INNER MEMBRANE PROTEIN YABI"/>
    <property type="match status" value="1"/>
</dbReference>
<evidence type="ECO:0000256" key="2">
    <source>
        <dbReference type="ARBA" id="ARBA00010792"/>
    </source>
</evidence>
<gene>
    <name evidence="9" type="primary">yqjA_1</name>
    <name evidence="9" type="ORF">ARTV_0549</name>
</gene>
<comment type="subcellular location">
    <subcellularLocation>
        <location evidence="1 7">Cell membrane</location>
        <topology evidence="1 7">Multi-pass membrane protein</topology>
    </subcellularLocation>
</comment>
<keyword evidence="3 7" id="KW-1003">Cell membrane</keyword>
<keyword evidence="6 7" id="KW-0472">Membrane</keyword>
<proteinExistence type="inferred from homology"/>
<feature type="transmembrane region" description="Helical" evidence="7">
    <location>
        <begin position="21"/>
        <end position="44"/>
    </location>
</feature>
<evidence type="ECO:0000256" key="6">
    <source>
        <dbReference type="ARBA" id="ARBA00023136"/>
    </source>
</evidence>
<dbReference type="AlphaFoldDB" id="A0A3B0LWA4"/>
<evidence type="ECO:0000256" key="3">
    <source>
        <dbReference type="ARBA" id="ARBA00022475"/>
    </source>
</evidence>
<keyword evidence="5 7" id="KW-1133">Transmembrane helix</keyword>
<dbReference type="GO" id="GO:0005886">
    <property type="term" value="C:plasma membrane"/>
    <property type="evidence" value="ECO:0007669"/>
    <property type="project" value="UniProtKB-SubCell"/>
</dbReference>
<accession>A0A3B0LWA4</accession>
<evidence type="ECO:0000256" key="4">
    <source>
        <dbReference type="ARBA" id="ARBA00022692"/>
    </source>
</evidence>
<evidence type="ECO:0000256" key="1">
    <source>
        <dbReference type="ARBA" id="ARBA00004651"/>
    </source>
</evidence>
<dbReference type="PANTHER" id="PTHR30353">
    <property type="entry name" value="INNER MEMBRANE PROTEIN DEDA-RELATED"/>
    <property type="match status" value="1"/>
</dbReference>
<protein>
    <submittedName>
        <fullName evidence="9">Inner membrane protein YqjA</fullName>
    </submittedName>
</protein>
<feature type="transmembrane region" description="Helical" evidence="7">
    <location>
        <begin position="148"/>
        <end position="171"/>
    </location>
</feature>
<evidence type="ECO:0000256" key="7">
    <source>
        <dbReference type="RuleBase" id="RU367016"/>
    </source>
</evidence>
<organism evidence="9">
    <name type="scientific">Arsenophonus endosymbiont of Trialeurodes vaporariorum</name>
    <dbReference type="NCBI Taxonomy" id="235567"/>
    <lineage>
        <taxon>Bacteria</taxon>
        <taxon>Pseudomonadati</taxon>
        <taxon>Pseudomonadota</taxon>
        <taxon>Gammaproteobacteria</taxon>
        <taxon>Enterobacterales</taxon>
        <taxon>Morganellaceae</taxon>
        <taxon>Arsenophonus</taxon>
    </lineage>
</organism>
<sequence>MKTEAFMTYLNAFWSEFNLHPIWLFTILFSIAMSKSTVVLSSFLPPASVMLLTGITASLPKLNISLVWLAITLGATSGSIISYYLGNQITTRKLFSRFFNRYQSTIDNAHNKLQNQGMTLLFTSRFIAVLRYMIPLVAGMLLMNRTKVYSICLLSAAIWAAVFILIVKGAFTIIAPETLM</sequence>
<reference evidence="9" key="1">
    <citation type="submission" date="2018-04" db="EMBL/GenBank/DDBJ databases">
        <authorList>
            <person name="Go L.Y."/>
            <person name="Mitchell J.A."/>
        </authorList>
    </citation>
    <scope>NUCLEOTIDE SEQUENCE</scope>
    <source>
        <strain evidence="9">ARTV</strain>
    </source>
</reference>
<evidence type="ECO:0000256" key="5">
    <source>
        <dbReference type="ARBA" id="ARBA00022989"/>
    </source>
</evidence>
<dbReference type="InterPro" id="IPR032818">
    <property type="entry name" value="DedA-like"/>
</dbReference>